<feature type="binding site" evidence="3">
    <location>
        <position position="278"/>
    </location>
    <ligand>
        <name>Zn(2+)</name>
        <dbReference type="ChEBI" id="CHEBI:29105"/>
    </ligand>
</feature>
<name>A0A2W5Q9A5_RHOSU</name>
<dbReference type="GO" id="GO:0032259">
    <property type="term" value="P:methylation"/>
    <property type="evidence" value="ECO:0007669"/>
    <property type="project" value="UniProtKB-KW"/>
</dbReference>
<keyword evidence="3" id="KW-0862">Zinc</keyword>
<sequence length="326" mass="32817">MAGALGTLLATRDWLLADGAVGTNLFRMGLEPGEAPELWNATEPGRVRALHEGWVGAGCDIILTNSFGANASRLARHDAEGRVFELNRIAAEIAREVADGAGRPVVVGGSIGPTGEVVVEGGACAPSVAEAMFEEQARGLQAGGADVLWIETFSGPLEFAAAARAAARVGLPWCGTMSFDTYGRTMAGLDVAGFAALIASLPAAPMGFGANCGVGASDLTRSVIGLAEAAPGATLIAKANAGVPQFRDGRVGYDGTPELMARYALLARDCGARIIGGCCGSTPAHLGAMRVALEGRPRGPRPDLAAITAALGPLSPASADPGTGGA</sequence>
<dbReference type="AlphaFoldDB" id="A0A2W5Q9A5"/>
<evidence type="ECO:0000259" key="4">
    <source>
        <dbReference type="PROSITE" id="PS50970"/>
    </source>
</evidence>
<dbReference type="GO" id="GO:0046872">
    <property type="term" value="F:metal ion binding"/>
    <property type="evidence" value="ECO:0007669"/>
    <property type="project" value="UniProtKB-KW"/>
</dbReference>
<evidence type="ECO:0000256" key="1">
    <source>
        <dbReference type="ARBA" id="ARBA00022603"/>
    </source>
</evidence>
<comment type="caution">
    <text evidence="5">The sequence shown here is derived from an EMBL/GenBank/DDBJ whole genome shotgun (WGS) entry which is preliminary data.</text>
</comment>
<keyword evidence="3" id="KW-0479">Metal-binding</keyword>
<dbReference type="PANTHER" id="PTHR11103:SF18">
    <property type="entry name" value="SLR1189 PROTEIN"/>
    <property type="match status" value="1"/>
</dbReference>
<dbReference type="Proteomes" id="UP000249185">
    <property type="component" value="Unassembled WGS sequence"/>
</dbReference>
<dbReference type="Gene3D" id="3.20.20.330">
    <property type="entry name" value="Homocysteine-binding-like domain"/>
    <property type="match status" value="1"/>
</dbReference>
<proteinExistence type="predicted"/>
<dbReference type="EMBL" id="QFPW01000002">
    <property type="protein sequence ID" value="PZQ51323.1"/>
    <property type="molecule type" value="Genomic_DNA"/>
</dbReference>
<dbReference type="PANTHER" id="PTHR11103">
    <property type="entry name" value="SLR1189 PROTEIN"/>
    <property type="match status" value="1"/>
</dbReference>
<feature type="binding site" evidence="3">
    <location>
        <position position="212"/>
    </location>
    <ligand>
        <name>Zn(2+)</name>
        <dbReference type="ChEBI" id="CHEBI:29105"/>
    </ligand>
</feature>
<protein>
    <submittedName>
        <fullName evidence="5">Methionine synthase I</fullName>
    </submittedName>
</protein>
<feature type="binding site" evidence="3">
    <location>
        <position position="279"/>
    </location>
    <ligand>
        <name>Zn(2+)</name>
        <dbReference type="ChEBI" id="CHEBI:29105"/>
    </ligand>
</feature>
<dbReference type="InterPro" id="IPR003726">
    <property type="entry name" value="HCY_dom"/>
</dbReference>
<dbReference type="InterPro" id="IPR036589">
    <property type="entry name" value="HCY_dom_sf"/>
</dbReference>
<accession>A0A2W5Q9A5</accession>
<evidence type="ECO:0000256" key="2">
    <source>
        <dbReference type="ARBA" id="ARBA00022679"/>
    </source>
</evidence>
<gene>
    <name evidence="5" type="ORF">DI556_03905</name>
</gene>
<dbReference type="NCBIfam" id="NF005718">
    <property type="entry name" value="PRK07534.1"/>
    <property type="match status" value="1"/>
</dbReference>
<evidence type="ECO:0000313" key="5">
    <source>
        <dbReference type="EMBL" id="PZQ51323.1"/>
    </source>
</evidence>
<organism evidence="5 6">
    <name type="scientific">Rhodovulum sulfidophilum</name>
    <name type="common">Rhodobacter sulfidophilus</name>
    <dbReference type="NCBI Taxonomy" id="35806"/>
    <lineage>
        <taxon>Bacteria</taxon>
        <taxon>Pseudomonadati</taxon>
        <taxon>Pseudomonadota</taxon>
        <taxon>Alphaproteobacteria</taxon>
        <taxon>Rhodobacterales</taxon>
        <taxon>Paracoccaceae</taxon>
        <taxon>Rhodovulum</taxon>
    </lineage>
</organism>
<dbReference type="SUPFAM" id="SSF82282">
    <property type="entry name" value="Homocysteine S-methyltransferase"/>
    <property type="match status" value="1"/>
</dbReference>
<dbReference type="Pfam" id="PF02574">
    <property type="entry name" value="S-methyl_trans"/>
    <property type="match status" value="1"/>
</dbReference>
<keyword evidence="2 3" id="KW-0808">Transferase</keyword>
<dbReference type="PROSITE" id="PS50970">
    <property type="entry name" value="HCY"/>
    <property type="match status" value="1"/>
</dbReference>
<keyword evidence="1 3" id="KW-0489">Methyltransferase</keyword>
<evidence type="ECO:0000313" key="6">
    <source>
        <dbReference type="Proteomes" id="UP000249185"/>
    </source>
</evidence>
<dbReference type="GO" id="GO:0008168">
    <property type="term" value="F:methyltransferase activity"/>
    <property type="evidence" value="ECO:0007669"/>
    <property type="project" value="UniProtKB-UniRule"/>
</dbReference>
<comment type="cofactor">
    <cofactor evidence="3">
        <name>Zn(2+)</name>
        <dbReference type="ChEBI" id="CHEBI:29105"/>
    </cofactor>
</comment>
<reference evidence="5 6" key="1">
    <citation type="submission" date="2017-08" db="EMBL/GenBank/DDBJ databases">
        <title>Infants hospitalized years apart are colonized by the same room-sourced microbial strains.</title>
        <authorList>
            <person name="Brooks B."/>
            <person name="Olm M.R."/>
            <person name="Firek B.A."/>
            <person name="Baker R."/>
            <person name="Thomas B.C."/>
            <person name="Morowitz M.J."/>
            <person name="Banfield J.F."/>
        </authorList>
    </citation>
    <scope>NUCLEOTIDE SEQUENCE [LARGE SCALE GENOMIC DNA]</scope>
    <source>
        <strain evidence="5">S2_005_002_R2_34</strain>
    </source>
</reference>
<feature type="domain" description="Hcy-binding" evidence="4">
    <location>
        <begin position="3"/>
        <end position="293"/>
    </location>
</feature>
<evidence type="ECO:0000256" key="3">
    <source>
        <dbReference type="PROSITE-ProRule" id="PRU00333"/>
    </source>
</evidence>